<accession>X0XF09</accession>
<name>X0XF09_9ZZZZ</name>
<gene>
    <name evidence="1" type="ORF">S01H1_62658</name>
</gene>
<feature type="non-terminal residue" evidence="1">
    <location>
        <position position="1"/>
    </location>
</feature>
<dbReference type="EMBL" id="BARS01041172">
    <property type="protein sequence ID" value="GAG41789.1"/>
    <property type="molecule type" value="Genomic_DNA"/>
</dbReference>
<protein>
    <recommendedName>
        <fullName evidence="2">Outer membrane protein beta-barrel domain-containing protein</fullName>
    </recommendedName>
</protein>
<proteinExistence type="predicted"/>
<evidence type="ECO:0008006" key="2">
    <source>
        <dbReference type="Google" id="ProtNLM"/>
    </source>
</evidence>
<comment type="caution">
    <text evidence="1">The sequence shown here is derived from an EMBL/GenBank/DDBJ whole genome shotgun (WGS) entry which is preliminary data.</text>
</comment>
<dbReference type="AlphaFoldDB" id="X0XF09"/>
<evidence type="ECO:0000313" key="1">
    <source>
        <dbReference type="EMBL" id="GAG41789.1"/>
    </source>
</evidence>
<sequence>YGFNGTFITPMTSLFYMENKMEAGSFYDGWRVTLSMSPWWSISSSLELSGMYQFNSVEFPERNQQFMAHIGRLRVLVMLSTKLSASAFIQYNSDIDAVIANIRIRYNPREGNDLYLVYNEGLNTDRYRESPALPFTSSRTLMLKYTYTFK</sequence>
<organism evidence="1">
    <name type="scientific">marine sediment metagenome</name>
    <dbReference type="NCBI Taxonomy" id="412755"/>
    <lineage>
        <taxon>unclassified sequences</taxon>
        <taxon>metagenomes</taxon>
        <taxon>ecological metagenomes</taxon>
    </lineage>
</organism>
<reference evidence="1" key="1">
    <citation type="journal article" date="2014" name="Front. Microbiol.">
        <title>High frequency of phylogenetically diverse reductive dehalogenase-homologous genes in deep subseafloor sedimentary metagenomes.</title>
        <authorList>
            <person name="Kawai M."/>
            <person name="Futagami T."/>
            <person name="Toyoda A."/>
            <person name="Takaki Y."/>
            <person name="Nishi S."/>
            <person name="Hori S."/>
            <person name="Arai W."/>
            <person name="Tsubouchi T."/>
            <person name="Morono Y."/>
            <person name="Uchiyama I."/>
            <person name="Ito T."/>
            <person name="Fujiyama A."/>
            <person name="Inagaki F."/>
            <person name="Takami H."/>
        </authorList>
    </citation>
    <scope>NUCLEOTIDE SEQUENCE</scope>
    <source>
        <strain evidence="1">Expedition CK06-06</strain>
    </source>
</reference>